<name>A0A8T3BEE8_DENNO</name>
<dbReference type="AlphaFoldDB" id="A0A8T3BEE8"/>
<keyword evidence="2" id="KW-1185">Reference proteome</keyword>
<sequence length="65" mass="7289">MTLPKSCSPATQTTPEIVVSRFDILVYTQAASRTSIFGIRFGFFDATAYFIVNDHENSFIEPILL</sequence>
<comment type="caution">
    <text evidence="1">The sequence shown here is derived from an EMBL/GenBank/DDBJ whole genome shotgun (WGS) entry which is preliminary data.</text>
</comment>
<reference evidence="1" key="1">
    <citation type="journal article" date="2022" name="Front. Genet.">
        <title>Chromosome-Scale Assembly of the Dendrobium nobile Genome Provides Insights Into the Molecular Mechanism of the Biosynthesis of the Medicinal Active Ingredient of Dendrobium.</title>
        <authorList>
            <person name="Xu Q."/>
            <person name="Niu S.-C."/>
            <person name="Li K.-L."/>
            <person name="Zheng P.-J."/>
            <person name="Zhang X.-J."/>
            <person name="Jia Y."/>
            <person name="Liu Y."/>
            <person name="Niu Y.-X."/>
            <person name="Yu L.-H."/>
            <person name="Chen D.-F."/>
            <person name="Zhang G.-Q."/>
        </authorList>
    </citation>
    <scope>NUCLEOTIDE SEQUENCE</scope>
    <source>
        <tissue evidence="1">Leaf</tissue>
    </source>
</reference>
<evidence type="ECO:0000313" key="1">
    <source>
        <dbReference type="EMBL" id="KAI0510640.1"/>
    </source>
</evidence>
<dbReference type="Proteomes" id="UP000829196">
    <property type="component" value="Unassembled WGS sequence"/>
</dbReference>
<dbReference type="EMBL" id="JAGYWB010000009">
    <property type="protein sequence ID" value="KAI0510640.1"/>
    <property type="molecule type" value="Genomic_DNA"/>
</dbReference>
<organism evidence="1 2">
    <name type="scientific">Dendrobium nobile</name>
    <name type="common">Orchid</name>
    <dbReference type="NCBI Taxonomy" id="94219"/>
    <lineage>
        <taxon>Eukaryota</taxon>
        <taxon>Viridiplantae</taxon>
        <taxon>Streptophyta</taxon>
        <taxon>Embryophyta</taxon>
        <taxon>Tracheophyta</taxon>
        <taxon>Spermatophyta</taxon>
        <taxon>Magnoliopsida</taxon>
        <taxon>Liliopsida</taxon>
        <taxon>Asparagales</taxon>
        <taxon>Orchidaceae</taxon>
        <taxon>Epidendroideae</taxon>
        <taxon>Malaxideae</taxon>
        <taxon>Dendrobiinae</taxon>
        <taxon>Dendrobium</taxon>
    </lineage>
</organism>
<protein>
    <submittedName>
        <fullName evidence="1">Uncharacterized protein</fullName>
    </submittedName>
</protein>
<gene>
    <name evidence="1" type="ORF">KFK09_011248</name>
</gene>
<accession>A0A8T3BEE8</accession>
<evidence type="ECO:0000313" key="2">
    <source>
        <dbReference type="Proteomes" id="UP000829196"/>
    </source>
</evidence>
<proteinExistence type="predicted"/>